<dbReference type="InterPro" id="IPR007055">
    <property type="entry name" value="BON_dom"/>
</dbReference>
<organism evidence="2 3">
    <name type="scientific">Rhizocola hellebori</name>
    <dbReference type="NCBI Taxonomy" id="1392758"/>
    <lineage>
        <taxon>Bacteria</taxon>
        <taxon>Bacillati</taxon>
        <taxon>Actinomycetota</taxon>
        <taxon>Actinomycetes</taxon>
        <taxon>Micromonosporales</taxon>
        <taxon>Micromonosporaceae</taxon>
        <taxon>Rhizocola</taxon>
    </lineage>
</organism>
<evidence type="ECO:0000313" key="3">
    <source>
        <dbReference type="Proteomes" id="UP000612899"/>
    </source>
</evidence>
<sequence>MVGLMMQTTHQTDQDIQANVTEELLYDPSCQGGHLKVTSEGGAVKLSGEVASLREKLAAKRSAMRVRGVKAISDEMTVRSPGVSGDATDADITQAARHMLDWSIDVPASSVKVAVRDHKATLSGHVAWGYQRDAAHKAMTNLRGITAVKNEIVLDQTAAATPAKAAIMAALQRNAQLEPQSINVDVNGHDLVLRGNVRTFAEYRQAEHTAWNAAGVTSVQNNLVVTS</sequence>
<name>A0A8J3VHV9_9ACTN</name>
<evidence type="ECO:0000259" key="1">
    <source>
        <dbReference type="PROSITE" id="PS50914"/>
    </source>
</evidence>
<feature type="domain" description="BON" evidence="1">
    <location>
        <begin position="88"/>
        <end position="156"/>
    </location>
</feature>
<proteinExistence type="predicted"/>
<protein>
    <submittedName>
        <fullName evidence="2">Tri-BON domain-containing protein</fullName>
    </submittedName>
</protein>
<comment type="caution">
    <text evidence="2">The sequence shown here is derived from an EMBL/GenBank/DDBJ whole genome shotgun (WGS) entry which is preliminary data.</text>
</comment>
<dbReference type="EMBL" id="BONY01000041">
    <property type="protein sequence ID" value="GIH07824.1"/>
    <property type="molecule type" value="Genomic_DNA"/>
</dbReference>
<feature type="domain" description="BON" evidence="1">
    <location>
        <begin position="159"/>
        <end position="227"/>
    </location>
</feature>
<gene>
    <name evidence="2" type="ORF">Rhe02_58910</name>
</gene>
<dbReference type="Pfam" id="PF04972">
    <property type="entry name" value="BON"/>
    <property type="match status" value="3"/>
</dbReference>
<dbReference type="SMART" id="SM00749">
    <property type="entry name" value="BON"/>
    <property type="match status" value="3"/>
</dbReference>
<evidence type="ECO:0000313" key="2">
    <source>
        <dbReference type="EMBL" id="GIH07824.1"/>
    </source>
</evidence>
<dbReference type="RefSeq" id="WP_308442028.1">
    <property type="nucleotide sequence ID" value="NZ_BONY01000041.1"/>
</dbReference>
<dbReference type="PANTHER" id="PTHR34606">
    <property type="entry name" value="BON DOMAIN-CONTAINING PROTEIN"/>
    <property type="match status" value="1"/>
</dbReference>
<dbReference type="PROSITE" id="PS50914">
    <property type="entry name" value="BON"/>
    <property type="match status" value="3"/>
</dbReference>
<dbReference type="Proteomes" id="UP000612899">
    <property type="component" value="Unassembled WGS sequence"/>
</dbReference>
<keyword evidence="3" id="KW-1185">Reference proteome</keyword>
<dbReference type="PANTHER" id="PTHR34606:SF15">
    <property type="entry name" value="BON DOMAIN-CONTAINING PROTEIN"/>
    <property type="match status" value="1"/>
</dbReference>
<accession>A0A8J3VHV9</accession>
<feature type="domain" description="BON" evidence="1">
    <location>
        <begin position="12"/>
        <end position="80"/>
    </location>
</feature>
<dbReference type="InterPro" id="IPR051686">
    <property type="entry name" value="Lipoprotein_DolP"/>
</dbReference>
<dbReference type="InterPro" id="IPR014004">
    <property type="entry name" value="Transpt-assoc_nodulatn_dom_bac"/>
</dbReference>
<reference evidence="2" key="1">
    <citation type="submission" date="2021-01" db="EMBL/GenBank/DDBJ databases">
        <title>Whole genome shotgun sequence of Rhizocola hellebori NBRC 109834.</title>
        <authorList>
            <person name="Komaki H."/>
            <person name="Tamura T."/>
        </authorList>
    </citation>
    <scope>NUCLEOTIDE SEQUENCE</scope>
    <source>
        <strain evidence="2">NBRC 109834</strain>
    </source>
</reference>
<dbReference type="Gene3D" id="3.30.1340.30">
    <property type="match status" value="3"/>
</dbReference>
<dbReference type="AlphaFoldDB" id="A0A8J3VHV9"/>